<dbReference type="PROSITE" id="PS50082">
    <property type="entry name" value="WD_REPEATS_2"/>
    <property type="match status" value="1"/>
</dbReference>
<comment type="similarity">
    <text evidence="1">Belongs to the WD repeat DDB2/WDR76 family.</text>
</comment>
<proteinExistence type="inferred from homology"/>
<dbReference type="AlphaFoldDB" id="D8LZ18"/>
<dbReference type="InterPro" id="IPR015943">
    <property type="entry name" value="WD40/YVTN_repeat-like_dom_sf"/>
</dbReference>
<dbReference type="InterPro" id="IPR036322">
    <property type="entry name" value="WD40_repeat_dom_sf"/>
</dbReference>
<dbReference type="PANTHER" id="PTHR14773">
    <property type="entry name" value="WD REPEAT-CONTAINING PROTEIN 76"/>
    <property type="match status" value="1"/>
</dbReference>
<feature type="region of interest" description="Disordered" evidence="5">
    <location>
        <begin position="1"/>
        <end position="25"/>
    </location>
</feature>
<gene>
    <name evidence="6" type="ORF">GSBLH_T00006240001</name>
</gene>
<keyword evidence="7" id="KW-1185">Reference proteome</keyword>
<dbReference type="GO" id="GO:0003677">
    <property type="term" value="F:DNA binding"/>
    <property type="evidence" value="ECO:0007669"/>
    <property type="project" value="TreeGrafter"/>
</dbReference>
<dbReference type="InParanoid" id="D8LZ18"/>
<organism evidence="6">
    <name type="scientific">Blastocystis hominis</name>
    <dbReference type="NCBI Taxonomy" id="12968"/>
    <lineage>
        <taxon>Eukaryota</taxon>
        <taxon>Sar</taxon>
        <taxon>Stramenopiles</taxon>
        <taxon>Bigyra</taxon>
        <taxon>Opalozoa</taxon>
        <taxon>Opalinata</taxon>
        <taxon>Blastocystidae</taxon>
        <taxon>Blastocystis</taxon>
    </lineage>
</organism>
<dbReference type="InterPro" id="IPR050853">
    <property type="entry name" value="WD_repeat_DNA-damage-binding"/>
</dbReference>
<protein>
    <submittedName>
        <fullName evidence="6">Uncharacterized protein</fullName>
    </submittedName>
</protein>
<evidence type="ECO:0000256" key="5">
    <source>
        <dbReference type="SAM" id="MobiDB-lite"/>
    </source>
</evidence>
<dbReference type="GO" id="GO:2000001">
    <property type="term" value="P:regulation of DNA damage checkpoint"/>
    <property type="evidence" value="ECO:0007669"/>
    <property type="project" value="TreeGrafter"/>
</dbReference>
<dbReference type="GeneID" id="24922365"/>
<dbReference type="PROSITE" id="PS50294">
    <property type="entry name" value="WD_REPEATS_REGION"/>
    <property type="match status" value="1"/>
</dbReference>
<evidence type="ECO:0000256" key="1">
    <source>
        <dbReference type="ARBA" id="ARBA00005434"/>
    </source>
</evidence>
<keyword evidence="2 4" id="KW-0853">WD repeat</keyword>
<feature type="compositionally biased region" description="Low complexity" evidence="5">
    <location>
        <begin position="11"/>
        <end position="22"/>
    </location>
</feature>
<dbReference type="SUPFAM" id="SSF50978">
    <property type="entry name" value="WD40 repeat-like"/>
    <property type="match status" value="1"/>
</dbReference>
<evidence type="ECO:0000256" key="2">
    <source>
        <dbReference type="ARBA" id="ARBA00022574"/>
    </source>
</evidence>
<dbReference type="OrthoDB" id="9890280at2759"/>
<dbReference type="SMART" id="SM00320">
    <property type="entry name" value="WD40"/>
    <property type="match status" value="4"/>
</dbReference>
<evidence type="ECO:0000313" key="6">
    <source>
        <dbReference type="EMBL" id="CBK21057.2"/>
    </source>
</evidence>
<accession>D8LZ18</accession>
<dbReference type="OMA" id="RINGCAF"/>
<keyword evidence="3" id="KW-0677">Repeat</keyword>
<evidence type="ECO:0000256" key="3">
    <source>
        <dbReference type="ARBA" id="ARBA00022737"/>
    </source>
</evidence>
<name>D8LZ18_BLAHO</name>
<dbReference type="EMBL" id="FN668640">
    <property type="protein sequence ID" value="CBK21057.2"/>
    <property type="molecule type" value="Genomic_DNA"/>
</dbReference>
<dbReference type="Pfam" id="PF00400">
    <property type="entry name" value="WD40"/>
    <property type="match status" value="2"/>
</dbReference>
<reference evidence="6" key="1">
    <citation type="submission" date="2010-02" db="EMBL/GenBank/DDBJ databases">
        <title>Sequencing and annotation of the Blastocystis hominis genome.</title>
        <authorList>
            <person name="Wincker P."/>
        </authorList>
    </citation>
    <scope>NUCLEOTIDE SEQUENCE</scope>
    <source>
        <strain evidence="6">Singapore isolate B</strain>
    </source>
</reference>
<dbReference type="RefSeq" id="XP_012895105.1">
    <property type="nucleotide sequence ID" value="XM_013039651.1"/>
</dbReference>
<dbReference type="Proteomes" id="UP000008312">
    <property type="component" value="Unassembled WGS sequence"/>
</dbReference>
<dbReference type="Gene3D" id="2.130.10.10">
    <property type="entry name" value="YVTN repeat-like/Quinoprotein amine dehydrogenase"/>
    <property type="match status" value="1"/>
</dbReference>
<dbReference type="InterPro" id="IPR001680">
    <property type="entry name" value="WD40_rpt"/>
</dbReference>
<evidence type="ECO:0000313" key="7">
    <source>
        <dbReference type="Proteomes" id="UP000008312"/>
    </source>
</evidence>
<evidence type="ECO:0000256" key="4">
    <source>
        <dbReference type="PROSITE-ProRule" id="PRU00221"/>
    </source>
</evidence>
<dbReference type="GO" id="GO:0005634">
    <property type="term" value="C:nucleus"/>
    <property type="evidence" value="ECO:0007669"/>
    <property type="project" value="TreeGrafter"/>
</dbReference>
<dbReference type="PANTHER" id="PTHR14773:SF0">
    <property type="entry name" value="WD REPEAT-CONTAINING PROTEIN 76"/>
    <property type="match status" value="1"/>
</dbReference>
<feature type="repeat" description="WD" evidence="4">
    <location>
        <begin position="207"/>
        <end position="241"/>
    </location>
</feature>
<sequence>MLPNSPPKVMSTPSSNPSKKPLLPIPQKVSPPLSSLLVVDIAQWIPKVSCSGCIKVVPERIYSMAIHPQTNPLLVAVGDKGGKIGFWSLPASFDQSTLPVLEDGKRDISGLGTSWEFQISNEPVTRLFFQNDGMSLYCCSYDKSIKRLDVETKKFETFFKLDKNFDEDIFLHHCVPFPNSEHSFLVSLSNGEILTIDERSGKIESCFQAHTKKVNTIDVHPSKSYILTASLARSVKLWDVRKLPKTWEPHFHEREKLPTCLDCLHEYEHSLSVNSAFFNATGEMIVTTCQDNHLRVFPTITEPEKEDCCASISHRNQTGKWLTKLMALFYKPLGVKMKNNEVNYFYCGSMQEPRQVNVLLL</sequence>